<keyword evidence="5" id="KW-1185">Reference proteome</keyword>
<organism evidence="4 5">
    <name type="scientific">Subtercola vilae</name>
    <dbReference type="NCBI Taxonomy" id="2056433"/>
    <lineage>
        <taxon>Bacteria</taxon>
        <taxon>Bacillati</taxon>
        <taxon>Actinomycetota</taxon>
        <taxon>Actinomycetes</taxon>
        <taxon>Micrococcales</taxon>
        <taxon>Microbacteriaceae</taxon>
        <taxon>Subtercola</taxon>
    </lineage>
</organism>
<evidence type="ECO:0000256" key="2">
    <source>
        <dbReference type="SAM" id="Phobius"/>
    </source>
</evidence>
<proteinExistence type="predicted"/>
<feature type="domain" description="Putative Flp pilus-assembly TadG-like N-terminal" evidence="3">
    <location>
        <begin position="42"/>
        <end position="88"/>
    </location>
</feature>
<evidence type="ECO:0000256" key="1">
    <source>
        <dbReference type="SAM" id="MobiDB-lite"/>
    </source>
</evidence>
<name>A0A4T2BRF5_9MICO</name>
<comment type="caution">
    <text evidence="4">The sequence shown here is derived from an EMBL/GenBank/DDBJ whole genome shotgun (WGS) entry which is preliminary data.</text>
</comment>
<accession>A0A4T2BRF5</accession>
<dbReference type="InterPro" id="IPR021202">
    <property type="entry name" value="Rv3654c-like"/>
</dbReference>
<sequence>MRMRRGSAQSGSVPSGGAQRWRVHRQSVQRGSARRALADETGAGSVLCVAIVAVVLLVIALLLSVTNALAVKHQVQTSADAAALAAADVAAGVVSGYPCEVAAAVAEREGVVLGSCQMQGMVAEVTASRVVLGIEVDARSRAGPADGRAPPV</sequence>
<evidence type="ECO:0000313" key="5">
    <source>
        <dbReference type="Proteomes" id="UP000306192"/>
    </source>
</evidence>
<keyword evidence="2" id="KW-1133">Transmembrane helix</keyword>
<protein>
    <recommendedName>
        <fullName evidence="3">Putative Flp pilus-assembly TadG-like N-terminal domain-containing protein</fullName>
    </recommendedName>
</protein>
<feature type="region of interest" description="Disordered" evidence="1">
    <location>
        <begin position="1"/>
        <end position="24"/>
    </location>
</feature>
<keyword evidence="2" id="KW-0472">Membrane</keyword>
<dbReference type="NCBIfam" id="TIGR03816">
    <property type="entry name" value="tadE_like_DECH"/>
    <property type="match status" value="1"/>
</dbReference>
<dbReference type="Proteomes" id="UP000306192">
    <property type="component" value="Unassembled WGS sequence"/>
</dbReference>
<feature type="transmembrane region" description="Helical" evidence="2">
    <location>
        <begin position="44"/>
        <end position="65"/>
    </location>
</feature>
<reference evidence="4 5" key="1">
    <citation type="journal article" date="2019" name="Microorganisms">
        <title>Systematic Affiliation and Genome Analysis of Subtercola vilae DB165(T) with Particular Emphasis on Cold Adaptation of an Isolate from a High-Altitude Cold Volcano Lake.</title>
        <authorList>
            <person name="Villalobos A.S."/>
            <person name="Wiese J."/>
            <person name="Imhoff J.F."/>
            <person name="Dorador C."/>
            <person name="Keller A."/>
            <person name="Hentschel U."/>
        </authorList>
    </citation>
    <scope>NUCLEOTIDE SEQUENCE [LARGE SCALE GENOMIC DNA]</scope>
    <source>
        <strain evidence="4 5">DB165</strain>
    </source>
</reference>
<dbReference type="EMBL" id="QYRT01000033">
    <property type="protein sequence ID" value="TIH33659.1"/>
    <property type="molecule type" value="Genomic_DNA"/>
</dbReference>
<dbReference type="Pfam" id="PF13400">
    <property type="entry name" value="Tad"/>
    <property type="match status" value="1"/>
</dbReference>
<dbReference type="AlphaFoldDB" id="A0A4T2BRF5"/>
<evidence type="ECO:0000259" key="3">
    <source>
        <dbReference type="Pfam" id="PF13400"/>
    </source>
</evidence>
<keyword evidence="2" id="KW-0812">Transmembrane</keyword>
<gene>
    <name evidence="4" type="ORF">D4765_14345</name>
</gene>
<dbReference type="InterPro" id="IPR028087">
    <property type="entry name" value="Tad_N"/>
</dbReference>
<evidence type="ECO:0000313" key="4">
    <source>
        <dbReference type="EMBL" id="TIH33659.1"/>
    </source>
</evidence>